<dbReference type="SUPFAM" id="SSF52172">
    <property type="entry name" value="CheY-like"/>
    <property type="match status" value="1"/>
</dbReference>
<dbReference type="STRING" id="345632.GPICK_07325"/>
<dbReference type="OrthoDB" id="9778432at2"/>
<evidence type="ECO:0000313" key="7">
    <source>
        <dbReference type="Proteomes" id="UP000057609"/>
    </source>
</evidence>
<dbReference type="HOGENOM" id="CLU_000445_11_28_7"/>
<dbReference type="InterPro" id="IPR001789">
    <property type="entry name" value="Sig_transdc_resp-reg_receiver"/>
</dbReference>
<dbReference type="InterPro" id="IPR011006">
    <property type="entry name" value="CheY-like_superfamily"/>
</dbReference>
<feature type="domain" description="GGDEF" evidence="5">
    <location>
        <begin position="179"/>
        <end position="318"/>
    </location>
</feature>
<dbReference type="KEGG" id="gpi:GPICK_07325"/>
<reference evidence="6 7" key="1">
    <citation type="journal article" date="2015" name="Genome Announc.">
        <title>Complete Genome of Geobacter pickeringii G13T, a Metal-Reducing Isolate from Sedimentary Kaolin Deposits.</title>
        <authorList>
            <person name="Badalamenti J.P."/>
            <person name="Bond D.R."/>
        </authorList>
    </citation>
    <scope>NUCLEOTIDE SEQUENCE [LARGE SCALE GENOMIC DNA]</scope>
    <source>
        <strain evidence="6 7">G13</strain>
    </source>
</reference>
<dbReference type="GO" id="GO:0005886">
    <property type="term" value="C:plasma membrane"/>
    <property type="evidence" value="ECO:0007669"/>
    <property type="project" value="TreeGrafter"/>
</dbReference>
<dbReference type="PANTHER" id="PTHR45138">
    <property type="entry name" value="REGULATORY COMPONENTS OF SENSORY TRANSDUCTION SYSTEM"/>
    <property type="match status" value="1"/>
</dbReference>
<evidence type="ECO:0000259" key="4">
    <source>
        <dbReference type="PROSITE" id="PS50110"/>
    </source>
</evidence>
<dbReference type="CDD" id="cd17574">
    <property type="entry name" value="REC_OmpR"/>
    <property type="match status" value="1"/>
</dbReference>
<feature type="modified residue" description="4-aspartylphosphate" evidence="3">
    <location>
        <position position="62"/>
    </location>
</feature>
<name>A0A0B5BF80_9BACT</name>
<dbReference type="GO" id="GO:1902201">
    <property type="term" value="P:negative regulation of bacterial-type flagellum-dependent cell motility"/>
    <property type="evidence" value="ECO:0007669"/>
    <property type="project" value="TreeGrafter"/>
</dbReference>
<comment type="catalytic activity">
    <reaction evidence="2">
        <text>2 GTP = 3',3'-c-di-GMP + 2 diphosphate</text>
        <dbReference type="Rhea" id="RHEA:24898"/>
        <dbReference type="ChEBI" id="CHEBI:33019"/>
        <dbReference type="ChEBI" id="CHEBI:37565"/>
        <dbReference type="ChEBI" id="CHEBI:58805"/>
        <dbReference type="EC" id="2.7.7.65"/>
    </reaction>
</comment>
<dbReference type="SMART" id="SM00448">
    <property type="entry name" value="REC"/>
    <property type="match status" value="1"/>
</dbReference>
<dbReference type="InterPro" id="IPR029787">
    <property type="entry name" value="Nucleotide_cyclase"/>
</dbReference>
<dbReference type="AlphaFoldDB" id="A0A0B5BF80"/>
<dbReference type="SMART" id="SM00267">
    <property type="entry name" value="GGDEF"/>
    <property type="match status" value="1"/>
</dbReference>
<evidence type="ECO:0000313" key="6">
    <source>
        <dbReference type="EMBL" id="AJE03190.1"/>
    </source>
</evidence>
<dbReference type="Gene3D" id="3.30.70.270">
    <property type="match status" value="1"/>
</dbReference>
<organism evidence="6 7">
    <name type="scientific">Geobacter pickeringii</name>
    <dbReference type="NCBI Taxonomy" id="345632"/>
    <lineage>
        <taxon>Bacteria</taxon>
        <taxon>Pseudomonadati</taxon>
        <taxon>Thermodesulfobacteriota</taxon>
        <taxon>Desulfuromonadia</taxon>
        <taxon>Geobacterales</taxon>
        <taxon>Geobacteraceae</taxon>
        <taxon>Geobacter</taxon>
    </lineage>
</organism>
<dbReference type="InterPro" id="IPR050469">
    <property type="entry name" value="Diguanylate_Cyclase"/>
</dbReference>
<dbReference type="RefSeq" id="WP_039741761.1">
    <property type="nucleotide sequence ID" value="NZ_CP009788.1"/>
</dbReference>
<feature type="domain" description="Response regulatory" evidence="4">
    <location>
        <begin position="13"/>
        <end position="129"/>
    </location>
</feature>
<dbReference type="CDD" id="cd01949">
    <property type="entry name" value="GGDEF"/>
    <property type="match status" value="1"/>
</dbReference>
<evidence type="ECO:0000256" key="1">
    <source>
        <dbReference type="ARBA" id="ARBA00012528"/>
    </source>
</evidence>
<evidence type="ECO:0000256" key="2">
    <source>
        <dbReference type="ARBA" id="ARBA00034247"/>
    </source>
</evidence>
<dbReference type="Pfam" id="PF00072">
    <property type="entry name" value="Response_reg"/>
    <property type="match status" value="1"/>
</dbReference>
<dbReference type="PROSITE" id="PS50110">
    <property type="entry name" value="RESPONSE_REGULATORY"/>
    <property type="match status" value="1"/>
</dbReference>
<dbReference type="PROSITE" id="PS50887">
    <property type="entry name" value="GGDEF"/>
    <property type="match status" value="1"/>
</dbReference>
<dbReference type="PANTHER" id="PTHR45138:SF9">
    <property type="entry name" value="DIGUANYLATE CYCLASE DGCM-RELATED"/>
    <property type="match status" value="1"/>
</dbReference>
<accession>A0A0B5BF80</accession>
<dbReference type="Gene3D" id="3.40.50.2300">
    <property type="match status" value="1"/>
</dbReference>
<dbReference type="Pfam" id="PF00990">
    <property type="entry name" value="GGDEF"/>
    <property type="match status" value="1"/>
</dbReference>
<dbReference type="InterPro" id="IPR000160">
    <property type="entry name" value="GGDEF_dom"/>
</dbReference>
<evidence type="ECO:0000256" key="3">
    <source>
        <dbReference type="PROSITE-ProRule" id="PRU00169"/>
    </source>
</evidence>
<evidence type="ECO:0000259" key="5">
    <source>
        <dbReference type="PROSITE" id="PS50887"/>
    </source>
</evidence>
<dbReference type="GO" id="GO:0052621">
    <property type="term" value="F:diguanylate cyclase activity"/>
    <property type="evidence" value="ECO:0007669"/>
    <property type="project" value="UniProtKB-EC"/>
</dbReference>
<keyword evidence="3" id="KW-0597">Phosphoprotein</keyword>
<gene>
    <name evidence="6" type="ORF">GPICK_07325</name>
</gene>
<sequence length="318" mass="36023">MNEDNFQTSHPFPILIAEDNLLLRKILEGHLREIGYDVVAATNGREALAMFAKGYYPIIITDWVMPEMDGVQLCRAVRSISLDHYTYIILLTSQDSRENIIKGLEAGADEYLVKPVDPAELTVRLKTARRIIDLEGSLKQSMEEIRRLSMRDPLTGVYNRRYLDDRLVQELKRTFRYERPLSLIMFDIDHFKKVNDTHGHHAGDQVLRGCAECVRHGIRENIDWLARYGGEEFIVVLPETDLSGALVVAERLRRQIEAHAVETRQGTITVTASFGVASFTPPDQTEDLAVAESLVECADNLLYVAKGEGRNRVKGAEL</sequence>
<dbReference type="Proteomes" id="UP000057609">
    <property type="component" value="Chromosome"/>
</dbReference>
<dbReference type="InterPro" id="IPR043128">
    <property type="entry name" value="Rev_trsase/Diguanyl_cyclase"/>
</dbReference>
<dbReference type="SUPFAM" id="SSF55073">
    <property type="entry name" value="Nucleotide cyclase"/>
    <property type="match status" value="1"/>
</dbReference>
<dbReference type="EMBL" id="CP009788">
    <property type="protein sequence ID" value="AJE03190.1"/>
    <property type="molecule type" value="Genomic_DNA"/>
</dbReference>
<dbReference type="NCBIfam" id="TIGR00254">
    <property type="entry name" value="GGDEF"/>
    <property type="match status" value="1"/>
</dbReference>
<dbReference type="EC" id="2.7.7.65" evidence="1"/>
<keyword evidence="7" id="KW-1185">Reference proteome</keyword>
<proteinExistence type="predicted"/>
<dbReference type="GO" id="GO:0000160">
    <property type="term" value="P:phosphorelay signal transduction system"/>
    <property type="evidence" value="ECO:0007669"/>
    <property type="project" value="InterPro"/>
</dbReference>
<dbReference type="FunFam" id="3.30.70.270:FF:000001">
    <property type="entry name" value="Diguanylate cyclase domain protein"/>
    <property type="match status" value="1"/>
</dbReference>
<protein>
    <recommendedName>
        <fullName evidence="1">diguanylate cyclase</fullName>
        <ecNumber evidence="1">2.7.7.65</ecNumber>
    </recommendedName>
</protein>
<dbReference type="GO" id="GO:0043709">
    <property type="term" value="P:cell adhesion involved in single-species biofilm formation"/>
    <property type="evidence" value="ECO:0007669"/>
    <property type="project" value="TreeGrafter"/>
</dbReference>